<dbReference type="InterPro" id="IPR025889">
    <property type="entry name" value="GSP17M-like_dom"/>
</dbReference>
<feature type="transmembrane region" description="Helical" evidence="1">
    <location>
        <begin position="59"/>
        <end position="80"/>
    </location>
</feature>
<organism evidence="3 4">
    <name type="scientific">Metallococcus carri</name>
    <dbReference type="NCBI Taxonomy" id="1656884"/>
    <lineage>
        <taxon>Bacteria</taxon>
        <taxon>Bacillati</taxon>
        <taxon>Actinomycetota</taxon>
        <taxon>Actinomycetes</taxon>
        <taxon>Micrococcales</taxon>
        <taxon>Dermacoccaceae</taxon>
        <taxon>Metallococcus</taxon>
    </lineage>
</organism>
<dbReference type="AlphaFoldDB" id="A0A967E9H6"/>
<sequence>MTPSHEPHQVLAEYPDYAQAQRLVDYLSDEGFPVQHVQIVGRGLHSVEQVVGRMTNGKAALAGAASGLWFGVLIGLLMALFTDANFLAVVAGAAVLGAIWGAVFGFAAQAATRGQRDFASVSTVEADTYLVQVQTQVMQQAGELYARYQLKYGR</sequence>
<accession>A0A967E9H6</accession>
<evidence type="ECO:0000313" key="4">
    <source>
        <dbReference type="Proteomes" id="UP000744769"/>
    </source>
</evidence>
<evidence type="ECO:0000256" key="1">
    <source>
        <dbReference type="SAM" id="Phobius"/>
    </source>
</evidence>
<keyword evidence="1" id="KW-1133">Transmembrane helix</keyword>
<evidence type="ECO:0000313" key="3">
    <source>
        <dbReference type="EMBL" id="NHN54874.1"/>
    </source>
</evidence>
<dbReference type="EMBL" id="JAAOIV010000002">
    <property type="protein sequence ID" value="NHN54874.1"/>
    <property type="molecule type" value="Genomic_DNA"/>
</dbReference>
<gene>
    <name evidence="3" type="ORF">G9U51_03630</name>
</gene>
<keyword evidence="1" id="KW-0812">Transmembrane</keyword>
<feature type="domain" description="General stress protein 17M-like" evidence="2">
    <location>
        <begin position="10"/>
        <end position="82"/>
    </location>
</feature>
<protein>
    <recommendedName>
        <fullName evidence="2">General stress protein 17M-like domain-containing protein</fullName>
    </recommendedName>
</protein>
<feature type="transmembrane region" description="Helical" evidence="1">
    <location>
        <begin position="86"/>
        <end position="108"/>
    </location>
</feature>
<keyword evidence="4" id="KW-1185">Reference proteome</keyword>
<reference evidence="3" key="1">
    <citation type="submission" date="2020-03" db="EMBL/GenBank/DDBJ databases">
        <title>Draft sequencing of Calidifontibacter sp. DB0510.</title>
        <authorList>
            <person name="Kim D.-U."/>
        </authorList>
    </citation>
    <scope>NUCLEOTIDE SEQUENCE</scope>
    <source>
        <strain evidence="3">DB0510</strain>
    </source>
</reference>
<comment type="caution">
    <text evidence="3">The sequence shown here is derived from an EMBL/GenBank/DDBJ whole genome shotgun (WGS) entry which is preliminary data.</text>
</comment>
<evidence type="ECO:0000259" key="2">
    <source>
        <dbReference type="Pfam" id="PF11181"/>
    </source>
</evidence>
<dbReference type="Proteomes" id="UP000744769">
    <property type="component" value="Unassembled WGS sequence"/>
</dbReference>
<keyword evidence="1" id="KW-0472">Membrane</keyword>
<dbReference type="Pfam" id="PF11181">
    <property type="entry name" value="YflT"/>
    <property type="match status" value="1"/>
</dbReference>
<name>A0A967E9H6_9MICO</name>
<proteinExistence type="predicted"/>